<dbReference type="STRING" id="1776334.APZ16_04185"/>
<dbReference type="Pfam" id="PF00696">
    <property type="entry name" value="AA_kinase"/>
    <property type="match status" value="1"/>
</dbReference>
<dbReference type="GO" id="GO:0005829">
    <property type="term" value="C:cytosol"/>
    <property type="evidence" value="ECO:0007669"/>
    <property type="project" value="TreeGrafter"/>
</dbReference>
<evidence type="ECO:0000256" key="7">
    <source>
        <dbReference type="RuleBase" id="RU003448"/>
    </source>
</evidence>
<dbReference type="GO" id="GO:0009089">
    <property type="term" value="P:lysine biosynthetic process via diaminopimelate"/>
    <property type="evidence" value="ECO:0007669"/>
    <property type="project" value="UniProtKB-UniPathway"/>
</dbReference>
<evidence type="ECO:0000259" key="9">
    <source>
        <dbReference type="PROSITE" id="PS51671"/>
    </source>
</evidence>
<keyword evidence="2 7" id="KW-0808">Transferase</keyword>
<dbReference type="UniPathway" id="UPA00050">
    <property type="reaction ID" value="UER00461"/>
</dbReference>
<dbReference type="NCBIfam" id="NF005159">
    <property type="entry name" value="PRK06635.2-3"/>
    <property type="match status" value="1"/>
</dbReference>
<name>A0A147K1A1_HADYE</name>
<comment type="pathway">
    <text evidence="8">Amino-acid biosynthesis; L-lysine biosynthesis via DAP pathway; (S)-tetrahydrodipicolinate from L-aspartate: step 1/4.</text>
</comment>
<keyword evidence="8" id="KW-0028">Amino-acid biosynthesis</keyword>
<protein>
    <recommendedName>
        <fullName evidence="7">Aspartokinase</fullName>
        <ecNumber evidence="7">2.7.2.4</ecNumber>
    </recommendedName>
</protein>
<dbReference type="SUPFAM" id="SSF55021">
    <property type="entry name" value="ACT-like"/>
    <property type="match status" value="2"/>
</dbReference>
<gene>
    <name evidence="10" type="ORF">APZ16_04185</name>
</gene>
<dbReference type="EMBL" id="LQMQ01000005">
    <property type="protein sequence ID" value="KUO42497.1"/>
    <property type="molecule type" value="Genomic_DNA"/>
</dbReference>
<evidence type="ECO:0000256" key="6">
    <source>
        <dbReference type="ARBA" id="ARBA00047872"/>
    </source>
</evidence>
<dbReference type="Gene3D" id="3.40.1160.10">
    <property type="entry name" value="Acetylglutamate kinase-like"/>
    <property type="match status" value="1"/>
</dbReference>
<dbReference type="InterPro" id="IPR005260">
    <property type="entry name" value="Asp_kin_monofn"/>
</dbReference>
<dbReference type="EC" id="2.7.2.4" evidence="7"/>
<comment type="pathway">
    <text evidence="8">Amino-acid biosynthesis; L-threonine biosynthesis; L-threonine from L-aspartate: step 1/5.</text>
</comment>
<dbReference type="Pfam" id="PF13840">
    <property type="entry name" value="ACT_7"/>
    <property type="match status" value="2"/>
</dbReference>
<dbReference type="GO" id="GO:0009088">
    <property type="term" value="P:threonine biosynthetic process"/>
    <property type="evidence" value="ECO:0007669"/>
    <property type="project" value="UniProtKB-UniPathway"/>
</dbReference>
<evidence type="ECO:0000256" key="2">
    <source>
        <dbReference type="ARBA" id="ARBA00022679"/>
    </source>
</evidence>
<proteinExistence type="inferred from homology"/>
<dbReference type="InterPro" id="IPR018042">
    <property type="entry name" value="Aspartate_kinase_CS"/>
</dbReference>
<comment type="caution">
    <text evidence="10">The sequence shown here is derived from an EMBL/GenBank/DDBJ whole genome shotgun (WGS) entry which is preliminary data.</text>
</comment>
<evidence type="ECO:0000256" key="4">
    <source>
        <dbReference type="ARBA" id="ARBA00022777"/>
    </source>
</evidence>
<keyword evidence="4 7" id="KW-0418">Kinase</keyword>
<keyword evidence="5" id="KW-0067">ATP-binding</keyword>
<dbReference type="PROSITE" id="PS51671">
    <property type="entry name" value="ACT"/>
    <property type="match status" value="2"/>
</dbReference>
<dbReference type="InterPro" id="IPR027795">
    <property type="entry name" value="CASTOR_ACT_dom"/>
</dbReference>
<dbReference type="GO" id="GO:0004072">
    <property type="term" value="F:aspartate kinase activity"/>
    <property type="evidence" value="ECO:0007669"/>
    <property type="project" value="UniProtKB-EC"/>
</dbReference>
<comment type="catalytic activity">
    <reaction evidence="6 7">
        <text>L-aspartate + ATP = 4-phospho-L-aspartate + ADP</text>
        <dbReference type="Rhea" id="RHEA:23776"/>
        <dbReference type="ChEBI" id="CHEBI:29991"/>
        <dbReference type="ChEBI" id="CHEBI:30616"/>
        <dbReference type="ChEBI" id="CHEBI:57535"/>
        <dbReference type="ChEBI" id="CHEBI:456216"/>
        <dbReference type="EC" id="2.7.2.4"/>
    </reaction>
</comment>
<dbReference type="InterPro" id="IPR001048">
    <property type="entry name" value="Asp/Glu/Uridylate_kinase"/>
</dbReference>
<comment type="similarity">
    <text evidence="1 7">Belongs to the aspartokinase family.</text>
</comment>
<dbReference type="PANTHER" id="PTHR21499:SF70">
    <property type="entry name" value="ASPARTOKINASE"/>
    <property type="match status" value="1"/>
</dbReference>
<accession>A0A147K1A1</accession>
<comment type="pathway">
    <text evidence="8">Amino-acid biosynthesis; L-methionine biosynthesis via de novo pathway; L-homoserine from L-aspartate: step 1/3.</text>
</comment>
<evidence type="ECO:0000256" key="8">
    <source>
        <dbReference type="RuleBase" id="RU004249"/>
    </source>
</evidence>
<evidence type="ECO:0000256" key="1">
    <source>
        <dbReference type="ARBA" id="ARBA00010122"/>
    </source>
</evidence>
<dbReference type="GO" id="GO:0009090">
    <property type="term" value="P:homoserine biosynthetic process"/>
    <property type="evidence" value="ECO:0007669"/>
    <property type="project" value="TreeGrafter"/>
</dbReference>
<dbReference type="PROSITE" id="PS00324">
    <property type="entry name" value="ASPARTOKINASE"/>
    <property type="match status" value="1"/>
</dbReference>
<dbReference type="NCBIfam" id="TIGR00657">
    <property type="entry name" value="asp_kinases"/>
    <property type="match status" value="1"/>
</dbReference>
<dbReference type="PIRSF" id="PIRSF000726">
    <property type="entry name" value="Asp_kin"/>
    <property type="match status" value="1"/>
</dbReference>
<dbReference type="InterPro" id="IPR002912">
    <property type="entry name" value="ACT_dom"/>
</dbReference>
<dbReference type="Gene3D" id="3.30.70.260">
    <property type="match status" value="2"/>
</dbReference>
<dbReference type="UniPathway" id="UPA00034">
    <property type="reaction ID" value="UER00015"/>
</dbReference>
<dbReference type="GO" id="GO:0005524">
    <property type="term" value="F:ATP binding"/>
    <property type="evidence" value="ECO:0007669"/>
    <property type="project" value="UniProtKB-KW"/>
</dbReference>
<dbReference type="InterPro" id="IPR045865">
    <property type="entry name" value="ACT-like_dom_sf"/>
</dbReference>
<dbReference type="AlphaFoldDB" id="A0A147K1A1"/>
<dbReference type="UniPathway" id="UPA00051">
    <property type="reaction ID" value="UER00462"/>
</dbReference>
<dbReference type="InterPro" id="IPR036393">
    <property type="entry name" value="AceGlu_kinase-like_sf"/>
</dbReference>
<evidence type="ECO:0000256" key="3">
    <source>
        <dbReference type="ARBA" id="ARBA00022741"/>
    </source>
</evidence>
<dbReference type="PANTHER" id="PTHR21499">
    <property type="entry name" value="ASPARTATE KINASE"/>
    <property type="match status" value="1"/>
</dbReference>
<keyword evidence="3" id="KW-0547">Nucleotide-binding</keyword>
<dbReference type="InterPro" id="IPR001341">
    <property type="entry name" value="Asp_kinase"/>
</dbReference>
<evidence type="ECO:0000313" key="11">
    <source>
        <dbReference type="Proteomes" id="UP000074294"/>
    </source>
</evidence>
<dbReference type="Proteomes" id="UP000074294">
    <property type="component" value="Unassembled WGS sequence"/>
</dbReference>
<sequence>MRRVVVKFGGTSVGNAERIRLGAESVRKEYRRGTQIAVVVSAMGQYTDELVKVAKGSTGGKITPREYDDILAMGERTSARIFSAALNSLGVKSIYLDPGMSIWPVVTDSNFGMANIDFEATKRRVQKFLVPLLEDRVVPVICGFLGRDREGNVTTIGRGGSDITAFLIGRCLGADEVIIVTDVEGVMTADPNKVPEAKLLKSITVEEMTDLARFGAQVMHPRAMAYKDPEISAKVIHYRHGNLRAEGTRIIGPRGDDLAGVRLYEKPLAMLTVVGESMQTTPGILAKFSVPLSKAGINIFAVSIGPRSFSIYLSEEDAKRALTILHRVVVGSKLKAITGEGNIAMIVTESERFIYAPGVIAKLTEPLAQAKINIIEIISSRASISFFVNWEDREQALRLFKKAMRELEG</sequence>
<feature type="domain" description="ACT" evidence="9">
    <location>
        <begin position="273"/>
        <end position="344"/>
    </location>
</feature>
<feature type="domain" description="ACT" evidence="9">
    <location>
        <begin position="348"/>
        <end position="409"/>
    </location>
</feature>
<evidence type="ECO:0000256" key="5">
    <source>
        <dbReference type="ARBA" id="ARBA00022840"/>
    </source>
</evidence>
<organism evidence="10 11">
    <name type="scientific">Hadarchaeum yellowstonense</name>
    <dbReference type="NCBI Taxonomy" id="1776334"/>
    <lineage>
        <taxon>Archaea</taxon>
        <taxon>Methanobacteriati</taxon>
        <taxon>Candidatus Hadarchaeota</taxon>
        <taxon>Candidatus Hadarchaeia</taxon>
        <taxon>Candidatus Hadarchaeales</taxon>
        <taxon>Candidatus Hadarchaeaceae</taxon>
        <taxon>Candidatus Hadarchaeum</taxon>
    </lineage>
</organism>
<reference evidence="10 11" key="1">
    <citation type="journal article" date="2016" name="Nat. Microbiol.">
        <title>Genomic inference of the metabolism of cosmopolitan subsurface Archaea, Hadesarchaea.</title>
        <authorList>
            <person name="Baker B.J."/>
            <person name="Saw J.H."/>
            <person name="Lind A.E."/>
            <person name="Lazar C.S."/>
            <person name="Hinrichs K.-U."/>
            <person name="Teske A.P."/>
            <person name="Ettema T.J."/>
        </authorList>
    </citation>
    <scope>NUCLEOTIDE SEQUENCE [LARGE SCALE GENOMIC DNA]</scope>
</reference>
<dbReference type="SUPFAM" id="SSF53633">
    <property type="entry name" value="Carbamate kinase-like"/>
    <property type="match status" value="1"/>
</dbReference>
<dbReference type="CDD" id="cd04234">
    <property type="entry name" value="AAK_AK"/>
    <property type="match status" value="1"/>
</dbReference>
<evidence type="ECO:0000313" key="10">
    <source>
        <dbReference type="EMBL" id="KUO42497.1"/>
    </source>
</evidence>